<reference evidence="1 2" key="1">
    <citation type="submission" date="2014-03" db="EMBL/GenBank/DDBJ databases">
        <title>The draft genome sequence of Thalassospira mesophila JCM 18969.</title>
        <authorList>
            <person name="Lai Q."/>
            <person name="Shao Z."/>
        </authorList>
    </citation>
    <scope>NUCLEOTIDE SEQUENCE [LARGE SCALE GENOMIC DNA]</scope>
    <source>
        <strain evidence="1 2">JCM 18969</strain>
    </source>
</reference>
<dbReference type="STRING" id="1293891.TMES_08195"/>
<dbReference type="Proteomes" id="UP000193391">
    <property type="component" value="Unassembled WGS sequence"/>
</dbReference>
<name>A0A1Y2L0L6_9PROT</name>
<sequence length="119" mass="13611">MMRFMRGRMARRLLAVGIIAVLAWASLGAPQEWFANQFWPDDAAPWEKVTAVYYPDKSDRTVFKFAGENFENAEKCRDVIMKQAAANNDPQLERGSYECAVGFYSSNDHTGHYRLKITP</sequence>
<evidence type="ECO:0000313" key="2">
    <source>
        <dbReference type="Proteomes" id="UP000193391"/>
    </source>
</evidence>
<dbReference type="AlphaFoldDB" id="A0A1Y2L0L6"/>
<comment type="caution">
    <text evidence="1">The sequence shown here is derived from an EMBL/GenBank/DDBJ whole genome shotgun (WGS) entry which is preliminary data.</text>
</comment>
<keyword evidence="2" id="KW-1185">Reference proteome</keyword>
<dbReference type="EMBL" id="JFKA01000003">
    <property type="protein sequence ID" value="OSQ38768.1"/>
    <property type="molecule type" value="Genomic_DNA"/>
</dbReference>
<dbReference type="OrthoDB" id="7365953at2"/>
<dbReference type="RefSeq" id="WP_085581384.1">
    <property type="nucleotide sequence ID" value="NZ_JFKA01000003.1"/>
</dbReference>
<evidence type="ECO:0000313" key="1">
    <source>
        <dbReference type="EMBL" id="OSQ38768.1"/>
    </source>
</evidence>
<protein>
    <submittedName>
        <fullName evidence="1">Uncharacterized protein</fullName>
    </submittedName>
</protein>
<organism evidence="1 2">
    <name type="scientific">Thalassospira mesophila</name>
    <dbReference type="NCBI Taxonomy" id="1293891"/>
    <lineage>
        <taxon>Bacteria</taxon>
        <taxon>Pseudomonadati</taxon>
        <taxon>Pseudomonadota</taxon>
        <taxon>Alphaproteobacteria</taxon>
        <taxon>Rhodospirillales</taxon>
        <taxon>Thalassospiraceae</taxon>
        <taxon>Thalassospira</taxon>
    </lineage>
</organism>
<proteinExistence type="predicted"/>
<gene>
    <name evidence="1" type="ORF">TMES_08195</name>
</gene>
<accession>A0A1Y2L0L6</accession>